<feature type="chain" id="PRO_5045943184" description="CHRD domain-containing protein" evidence="2">
    <location>
        <begin position="26"/>
        <end position="341"/>
    </location>
</feature>
<protein>
    <recommendedName>
        <fullName evidence="3">CHRD domain-containing protein</fullName>
    </recommendedName>
</protein>
<reference evidence="5" key="1">
    <citation type="journal article" date="2019" name="Int. J. Syst. Evol. Microbiol.">
        <title>The Global Catalogue of Microorganisms (GCM) 10K type strain sequencing project: providing services to taxonomists for standard genome sequencing and annotation.</title>
        <authorList>
            <consortium name="The Broad Institute Genomics Platform"/>
            <consortium name="The Broad Institute Genome Sequencing Center for Infectious Disease"/>
            <person name="Wu L."/>
            <person name="Ma J."/>
        </authorList>
    </citation>
    <scope>NUCLEOTIDE SEQUENCE [LARGE SCALE GENOMIC DNA]</scope>
    <source>
        <strain evidence="5">JCM 17939</strain>
    </source>
</reference>
<dbReference type="SMART" id="SM00754">
    <property type="entry name" value="CHRD"/>
    <property type="match status" value="2"/>
</dbReference>
<evidence type="ECO:0000256" key="2">
    <source>
        <dbReference type="SAM" id="SignalP"/>
    </source>
</evidence>
<evidence type="ECO:0000256" key="1">
    <source>
        <dbReference type="SAM" id="MobiDB-lite"/>
    </source>
</evidence>
<dbReference type="RefSeq" id="WP_345440560.1">
    <property type="nucleotide sequence ID" value="NZ_BAABHK010000020.1"/>
</dbReference>
<feature type="region of interest" description="Disordered" evidence="1">
    <location>
        <begin position="24"/>
        <end position="66"/>
    </location>
</feature>
<proteinExistence type="predicted"/>
<organism evidence="4 5">
    <name type="scientific">Actinoallomurus vinaceus</name>
    <dbReference type="NCBI Taxonomy" id="1080074"/>
    <lineage>
        <taxon>Bacteria</taxon>
        <taxon>Bacillati</taxon>
        <taxon>Actinomycetota</taxon>
        <taxon>Actinomycetes</taxon>
        <taxon>Streptosporangiales</taxon>
        <taxon>Thermomonosporaceae</taxon>
        <taxon>Actinoallomurus</taxon>
    </lineage>
</organism>
<evidence type="ECO:0000259" key="3">
    <source>
        <dbReference type="SMART" id="SM00754"/>
    </source>
</evidence>
<evidence type="ECO:0000313" key="5">
    <source>
        <dbReference type="Proteomes" id="UP001501442"/>
    </source>
</evidence>
<dbReference type="InterPro" id="IPR010895">
    <property type="entry name" value="CHRD"/>
</dbReference>
<keyword evidence="2" id="KW-0732">Signal</keyword>
<keyword evidence="5" id="KW-1185">Reference proteome</keyword>
<evidence type="ECO:0000313" key="4">
    <source>
        <dbReference type="EMBL" id="GAA4637469.1"/>
    </source>
</evidence>
<feature type="signal peptide" evidence="2">
    <location>
        <begin position="1"/>
        <end position="25"/>
    </location>
</feature>
<accession>A0ABP8UUC3</accession>
<feature type="domain" description="CHRD" evidence="3">
    <location>
        <begin position="218"/>
        <end position="341"/>
    </location>
</feature>
<dbReference type="EMBL" id="BAABHK010000020">
    <property type="protein sequence ID" value="GAA4637469.1"/>
    <property type="molecule type" value="Genomic_DNA"/>
</dbReference>
<gene>
    <name evidence="4" type="ORF">GCM10023196_091350</name>
</gene>
<sequence>MRIRTVTVPAMALALGALGTTAARADTTSPAPYGSPSAQTPGHSMPGMPGMNMPSAAPSSAPDDQPDLNAAIARARQKPVFLAARLSGRNEVPVAGKPAVGDPDGSATGVVRVQGDRITFAFSWKNIGAPTLGHIHQGVAGVNGDVKVPLFTSPMPDTADAAAGAVTVTDPAVADGLRTNPSGFYLNLHSKEFPGGAVRGQLTPLNRSADLLSLLQGGGARAFLAGDQEVPVAGGPKVGDPDGRAVAFIRPQGNRVGYSFAWLGVNPTLGHIHKGAFGANGPVVVPLFTTPVPSTVFAISGTATGIDPAVVGEIRSNPSGFYANLHSTEFPGGAVRGQLFS</sequence>
<comment type="caution">
    <text evidence="4">The sequence shown here is derived from an EMBL/GenBank/DDBJ whole genome shotgun (WGS) entry which is preliminary data.</text>
</comment>
<dbReference type="Proteomes" id="UP001501442">
    <property type="component" value="Unassembled WGS sequence"/>
</dbReference>
<feature type="compositionally biased region" description="Low complexity" evidence="1">
    <location>
        <begin position="41"/>
        <end position="62"/>
    </location>
</feature>
<name>A0ABP8UUC3_9ACTN</name>
<feature type="domain" description="CHRD" evidence="3">
    <location>
        <begin position="80"/>
        <end position="204"/>
    </location>
</feature>
<dbReference type="Pfam" id="PF07452">
    <property type="entry name" value="CHRD"/>
    <property type="match status" value="2"/>
</dbReference>